<evidence type="ECO:0000313" key="2">
    <source>
        <dbReference type="EMBL" id="MBR7797402.1"/>
    </source>
</evidence>
<dbReference type="InterPro" id="IPR050256">
    <property type="entry name" value="Glycosyltransferase_2"/>
</dbReference>
<reference evidence="2" key="1">
    <citation type="submission" date="2021-04" db="EMBL/GenBank/DDBJ databases">
        <title>Isolation and polyphasic classification of algal microorganism.</title>
        <authorList>
            <person name="Wang S."/>
        </authorList>
    </citation>
    <scope>NUCLEOTIDE SEQUENCE</scope>
    <source>
        <strain evidence="2">720a</strain>
    </source>
</reference>
<comment type="caution">
    <text evidence="2">The sequence shown here is derived from an EMBL/GenBank/DDBJ whole genome shotgun (WGS) entry which is preliminary data.</text>
</comment>
<dbReference type="RefSeq" id="WP_166530708.1">
    <property type="nucleotide sequence ID" value="NZ_JAGSOT010000053.1"/>
</dbReference>
<dbReference type="PANTHER" id="PTHR48090:SF7">
    <property type="entry name" value="RFBJ PROTEIN"/>
    <property type="match status" value="1"/>
</dbReference>
<dbReference type="InterPro" id="IPR029044">
    <property type="entry name" value="Nucleotide-diphossugar_trans"/>
</dbReference>
<sequence>MIRYSIVIPCYNEAKNIPALLARWEQVMERKDVEILLVNNGSKDESSETLQQWVPQYSFAQRLEIEVNRGYGYGILYGLSHARGEFLGWTHADLQTDPLDVIKAMEVIDNSPSPQHIFVKGNRKNRPLFDQLFTGGMSLFESLYLKQKLRDINAQPNVFHRSFYLSWSNPPDDFSLDLYAFYMARKADLEIHRFAVVFPDRLHGESSWNNGLAAKVKFIKRTLDFSTTLKKELAR</sequence>
<dbReference type="Pfam" id="PF00535">
    <property type="entry name" value="Glycos_transf_2"/>
    <property type="match status" value="1"/>
</dbReference>
<dbReference type="InterPro" id="IPR001173">
    <property type="entry name" value="Glyco_trans_2-like"/>
</dbReference>
<dbReference type="Proteomes" id="UP000675284">
    <property type="component" value="Unassembled WGS sequence"/>
</dbReference>
<protein>
    <submittedName>
        <fullName evidence="2">Glycosyltransferase family 2 protein</fullName>
    </submittedName>
</protein>
<feature type="domain" description="Glycosyltransferase 2-like" evidence="1">
    <location>
        <begin position="5"/>
        <end position="162"/>
    </location>
</feature>
<keyword evidence="3" id="KW-1185">Reference proteome</keyword>
<dbReference type="EMBL" id="JAGSOT010000053">
    <property type="protein sequence ID" value="MBR7797402.1"/>
    <property type="molecule type" value="Genomic_DNA"/>
</dbReference>
<dbReference type="Gene3D" id="3.90.550.10">
    <property type="entry name" value="Spore Coat Polysaccharide Biosynthesis Protein SpsA, Chain A"/>
    <property type="match status" value="1"/>
</dbReference>
<organism evidence="2 3">
    <name type="scientific">Virgibacillus salarius</name>
    <dbReference type="NCBI Taxonomy" id="447199"/>
    <lineage>
        <taxon>Bacteria</taxon>
        <taxon>Bacillati</taxon>
        <taxon>Bacillota</taxon>
        <taxon>Bacilli</taxon>
        <taxon>Bacillales</taxon>
        <taxon>Bacillaceae</taxon>
        <taxon>Virgibacillus</taxon>
    </lineage>
</organism>
<dbReference type="SUPFAM" id="SSF53448">
    <property type="entry name" value="Nucleotide-diphospho-sugar transferases"/>
    <property type="match status" value="1"/>
</dbReference>
<name>A0A941ICH5_9BACI</name>
<dbReference type="AlphaFoldDB" id="A0A941ICH5"/>
<proteinExistence type="predicted"/>
<dbReference type="CDD" id="cd04179">
    <property type="entry name" value="DPM_DPG-synthase_like"/>
    <property type="match status" value="1"/>
</dbReference>
<accession>A0A941ICH5</accession>
<evidence type="ECO:0000259" key="1">
    <source>
        <dbReference type="Pfam" id="PF00535"/>
    </source>
</evidence>
<gene>
    <name evidence="2" type="ORF">KCX74_15300</name>
</gene>
<evidence type="ECO:0000313" key="3">
    <source>
        <dbReference type="Proteomes" id="UP000675284"/>
    </source>
</evidence>
<dbReference type="PANTHER" id="PTHR48090">
    <property type="entry name" value="UNDECAPRENYL-PHOSPHATE 4-DEOXY-4-FORMAMIDO-L-ARABINOSE TRANSFERASE-RELATED"/>
    <property type="match status" value="1"/>
</dbReference>